<dbReference type="PROSITE" id="PS00514">
    <property type="entry name" value="FIBRINOGEN_C_1"/>
    <property type="match status" value="1"/>
</dbReference>
<dbReference type="SMART" id="SM00186">
    <property type="entry name" value="FBG"/>
    <property type="match status" value="1"/>
</dbReference>
<keyword evidence="1" id="KW-1015">Disulfide bond</keyword>
<dbReference type="Pfam" id="PF00147">
    <property type="entry name" value="Fibrinogen_C"/>
    <property type="match status" value="1"/>
</dbReference>
<dbReference type="InterPro" id="IPR002181">
    <property type="entry name" value="Fibrinogen_a/b/g_C_dom"/>
</dbReference>
<dbReference type="GO" id="GO:0005615">
    <property type="term" value="C:extracellular space"/>
    <property type="evidence" value="ECO:0007669"/>
    <property type="project" value="TreeGrafter"/>
</dbReference>
<evidence type="ECO:0000313" key="4">
    <source>
        <dbReference type="EMBL" id="MAA12115.1"/>
    </source>
</evidence>
<evidence type="ECO:0000259" key="3">
    <source>
        <dbReference type="PROSITE" id="PS51406"/>
    </source>
</evidence>
<dbReference type="InterPro" id="IPR020837">
    <property type="entry name" value="Fibrinogen_CS"/>
</dbReference>
<sequence length="282" mass="31690">MAVNNSFIFVLATILTRAVLQDTTALPVLQKAEDSTKQFLEVLSRIKRTVKPRHCADLLAAGQRNSGVYTVFHGSAGSSGQDVYCDMETDGGGWTVIQERGQYGNNAYYFYRNWTQYASGFGDPAKEYWIGNEALHALTSTDEMMTLRVFLGNSTEDGVWIDYDSFRISNKNDNYAIKIGKYVGPAGWDALSYANNMMFSTFDRDNDQSTNNCALIYKGAWWFQKCHNSNLNGLNLNGYHDSKGDGIDWSSNVGSQLGTHHSYPWARMMIRPVGYKEHAVRV</sequence>
<dbReference type="InterPro" id="IPR036056">
    <property type="entry name" value="Fibrinogen-like_C"/>
</dbReference>
<feature type="domain" description="Fibrinogen C-terminal" evidence="3">
    <location>
        <begin position="46"/>
        <end position="274"/>
    </location>
</feature>
<dbReference type="PROSITE" id="PS51406">
    <property type="entry name" value="FIBRINOGEN_C_2"/>
    <property type="match status" value="1"/>
</dbReference>
<name>A0A224Y5Y0_9ACAR</name>
<dbReference type="Gene3D" id="3.90.215.10">
    <property type="entry name" value="Gamma Fibrinogen, chain A, domain 1"/>
    <property type="match status" value="1"/>
</dbReference>
<dbReference type="NCBIfam" id="NF040941">
    <property type="entry name" value="GGGWT_bact"/>
    <property type="match status" value="1"/>
</dbReference>
<dbReference type="PANTHER" id="PTHR19143">
    <property type="entry name" value="FIBRINOGEN/TENASCIN/ANGIOPOEITIN"/>
    <property type="match status" value="1"/>
</dbReference>
<evidence type="ECO:0000256" key="2">
    <source>
        <dbReference type="SAM" id="SignalP"/>
    </source>
</evidence>
<dbReference type="SUPFAM" id="SSF56496">
    <property type="entry name" value="Fibrinogen C-terminal domain-like"/>
    <property type="match status" value="1"/>
</dbReference>
<keyword evidence="2" id="KW-0732">Signal</keyword>
<organism evidence="4">
    <name type="scientific">Rhipicephalus zambeziensis</name>
    <dbReference type="NCBI Taxonomy" id="60191"/>
    <lineage>
        <taxon>Eukaryota</taxon>
        <taxon>Metazoa</taxon>
        <taxon>Ecdysozoa</taxon>
        <taxon>Arthropoda</taxon>
        <taxon>Chelicerata</taxon>
        <taxon>Arachnida</taxon>
        <taxon>Acari</taxon>
        <taxon>Parasitiformes</taxon>
        <taxon>Ixodida</taxon>
        <taxon>Ixodoidea</taxon>
        <taxon>Ixodidae</taxon>
        <taxon>Rhipicephalinae</taxon>
        <taxon>Rhipicephalus</taxon>
        <taxon>Rhipicephalus</taxon>
    </lineage>
</organism>
<protein>
    <submittedName>
        <fullName evidence="4">Fibrinogen-related domain containing protein</fullName>
    </submittedName>
</protein>
<feature type="chain" id="PRO_5012058802" evidence="2">
    <location>
        <begin position="22"/>
        <end position="282"/>
    </location>
</feature>
<dbReference type="EMBL" id="GFPF01000969">
    <property type="protein sequence ID" value="MAA12115.1"/>
    <property type="molecule type" value="Transcribed_RNA"/>
</dbReference>
<reference evidence="4" key="1">
    <citation type="journal article" date="2017" name="Parasit. Vectors">
        <title>Sialotranscriptomics of Rhipicephalus zambeziensis reveals intricate expression profiles of secretory proteins and suggests tight temporal transcriptional regulation during blood-feeding.</title>
        <authorList>
            <person name="de Castro M.H."/>
            <person name="de Klerk D."/>
            <person name="Pienaar R."/>
            <person name="Rees D.J.G."/>
            <person name="Mans B.J."/>
        </authorList>
    </citation>
    <scope>NUCLEOTIDE SEQUENCE</scope>
    <source>
        <tissue evidence="4">Salivary glands</tissue>
    </source>
</reference>
<accession>A0A224Y5Y0</accession>
<feature type="signal peptide" evidence="2">
    <location>
        <begin position="1"/>
        <end position="21"/>
    </location>
</feature>
<proteinExistence type="predicted"/>
<dbReference type="InterPro" id="IPR050373">
    <property type="entry name" value="Fibrinogen_C-term_domain"/>
</dbReference>
<dbReference type="AlphaFoldDB" id="A0A224Y5Y0"/>
<dbReference type="InterPro" id="IPR014716">
    <property type="entry name" value="Fibrinogen_a/b/g_C_1"/>
</dbReference>
<dbReference type="CDD" id="cd00087">
    <property type="entry name" value="FReD"/>
    <property type="match status" value="1"/>
</dbReference>
<evidence type="ECO:0000256" key="1">
    <source>
        <dbReference type="ARBA" id="ARBA00023157"/>
    </source>
</evidence>
<dbReference type="PANTHER" id="PTHR19143:SF458">
    <property type="entry name" value="FIBRINOGEN C-TERMINAL DOMAIN-CONTAINING PROTEIN-RELATED"/>
    <property type="match status" value="1"/>
</dbReference>